<dbReference type="EMBL" id="JBHSXQ010000003">
    <property type="protein sequence ID" value="MFC6905852.1"/>
    <property type="molecule type" value="Genomic_DNA"/>
</dbReference>
<name>A0ABD5V333_9EURY</name>
<evidence type="ECO:0000313" key="2">
    <source>
        <dbReference type="Proteomes" id="UP001596312"/>
    </source>
</evidence>
<keyword evidence="2" id="KW-1185">Reference proteome</keyword>
<evidence type="ECO:0000313" key="1">
    <source>
        <dbReference type="EMBL" id="MFC6905852.1"/>
    </source>
</evidence>
<evidence type="ECO:0008006" key="3">
    <source>
        <dbReference type="Google" id="ProtNLM"/>
    </source>
</evidence>
<dbReference type="RefSeq" id="WP_340604383.1">
    <property type="nucleotide sequence ID" value="NZ_JBBMXV010000003.1"/>
</dbReference>
<comment type="caution">
    <text evidence="1">The sequence shown here is derived from an EMBL/GenBank/DDBJ whole genome shotgun (WGS) entry which is preliminary data.</text>
</comment>
<sequence>MIIEGSELKTNAHALSGAELHNATIDNSVVFDNATIEDSEIDHSLIDCDARVKSAELDEALVGEPTQLISEERVADD</sequence>
<accession>A0ABD5V333</accession>
<organism evidence="1 2">
    <name type="scientific">Halalkalicoccus tibetensis</name>
    <dbReference type="NCBI Taxonomy" id="175632"/>
    <lineage>
        <taxon>Archaea</taxon>
        <taxon>Methanobacteriati</taxon>
        <taxon>Methanobacteriota</taxon>
        <taxon>Stenosarchaea group</taxon>
        <taxon>Halobacteria</taxon>
        <taxon>Halobacteriales</taxon>
        <taxon>Halococcaceae</taxon>
        <taxon>Halalkalicoccus</taxon>
    </lineage>
</organism>
<protein>
    <recommendedName>
        <fullName evidence="3">Pentapeptide repeat-containing protein</fullName>
    </recommendedName>
</protein>
<reference evidence="1 2" key="1">
    <citation type="journal article" date="2019" name="Int. J. Syst. Evol. Microbiol.">
        <title>The Global Catalogue of Microorganisms (GCM) 10K type strain sequencing project: providing services to taxonomists for standard genome sequencing and annotation.</title>
        <authorList>
            <consortium name="The Broad Institute Genomics Platform"/>
            <consortium name="The Broad Institute Genome Sequencing Center for Infectious Disease"/>
            <person name="Wu L."/>
            <person name="Ma J."/>
        </authorList>
    </citation>
    <scope>NUCLEOTIDE SEQUENCE [LARGE SCALE GENOMIC DNA]</scope>
    <source>
        <strain evidence="1 2">CGMCC 1.3240</strain>
    </source>
</reference>
<proteinExistence type="predicted"/>
<dbReference type="Proteomes" id="UP001596312">
    <property type="component" value="Unassembled WGS sequence"/>
</dbReference>
<gene>
    <name evidence="1" type="ORF">ACFQGH_11685</name>
</gene>
<dbReference type="AlphaFoldDB" id="A0ABD5V333"/>